<evidence type="ECO:0000259" key="4">
    <source>
        <dbReference type="PROSITE" id="PS01179"/>
    </source>
</evidence>
<dbReference type="Gene3D" id="3.30.505.10">
    <property type="entry name" value="SH2 domain"/>
    <property type="match status" value="1"/>
</dbReference>
<evidence type="ECO:0000313" key="7">
    <source>
        <dbReference type="WBParaSite" id="Gr19_v10_g13308.t1"/>
    </source>
</evidence>
<dbReference type="SMART" id="SM00252">
    <property type="entry name" value="SH2"/>
    <property type="match status" value="1"/>
</dbReference>
<dbReference type="Gene3D" id="2.30.29.30">
    <property type="entry name" value="Pleckstrin-homology domain (PH domain)/Phosphotyrosine-binding domain (PTB)"/>
    <property type="match status" value="1"/>
</dbReference>
<evidence type="ECO:0000256" key="2">
    <source>
        <dbReference type="PROSITE-ProRule" id="PRU00191"/>
    </source>
</evidence>
<feature type="compositionally biased region" description="Polar residues" evidence="3">
    <location>
        <begin position="215"/>
        <end position="227"/>
    </location>
</feature>
<dbReference type="PANTHER" id="PTHR10155">
    <property type="entry name" value="PHOSPHATIDYLINOSITOL 3-KINASE REGULATORY SUBUNIT"/>
    <property type="match status" value="1"/>
</dbReference>
<keyword evidence="1 2" id="KW-0727">SH2 domain</keyword>
<keyword evidence="6" id="KW-1185">Reference proteome</keyword>
<protein>
    <submittedName>
        <fullName evidence="7">SH2 domain-containing protein</fullName>
    </submittedName>
</protein>
<dbReference type="GO" id="GO:0005942">
    <property type="term" value="C:phosphatidylinositol 3-kinase complex"/>
    <property type="evidence" value="ECO:0007669"/>
    <property type="project" value="TreeGrafter"/>
</dbReference>
<dbReference type="PROSITE" id="PS50001">
    <property type="entry name" value="SH2"/>
    <property type="match status" value="1"/>
</dbReference>
<dbReference type="Pfam" id="PF00640">
    <property type="entry name" value="PID"/>
    <property type="match status" value="1"/>
</dbReference>
<reference evidence="7" key="1">
    <citation type="submission" date="2022-11" db="UniProtKB">
        <authorList>
            <consortium name="WormBaseParasite"/>
        </authorList>
    </citation>
    <scope>IDENTIFICATION</scope>
</reference>
<dbReference type="SUPFAM" id="SSF50729">
    <property type="entry name" value="PH domain-like"/>
    <property type="match status" value="1"/>
</dbReference>
<feature type="domain" description="SH2" evidence="5">
    <location>
        <begin position="265"/>
        <end position="355"/>
    </location>
</feature>
<evidence type="ECO:0000259" key="5">
    <source>
        <dbReference type="PROSITE" id="PS50001"/>
    </source>
</evidence>
<dbReference type="InterPro" id="IPR036860">
    <property type="entry name" value="SH2_dom_sf"/>
</dbReference>
<dbReference type="SUPFAM" id="SSF55550">
    <property type="entry name" value="SH2 domain"/>
    <property type="match status" value="1"/>
</dbReference>
<dbReference type="GO" id="GO:0046935">
    <property type="term" value="F:1-phosphatidylinositol-3-kinase regulator activity"/>
    <property type="evidence" value="ECO:0007669"/>
    <property type="project" value="TreeGrafter"/>
</dbReference>
<feature type="domain" description="PID" evidence="4">
    <location>
        <begin position="40"/>
        <end position="176"/>
    </location>
</feature>
<name>A0A914H1L8_GLORO</name>
<dbReference type="PROSITE" id="PS01179">
    <property type="entry name" value="PID"/>
    <property type="match status" value="1"/>
</dbReference>
<dbReference type="InterPro" id="IPR006020">
    <property type="entry name" value="PTB/PI_dom"/>
</dbReference>
<dbReference type="AlphaFoldDB" id="A0A914H1L8"/>
<dbReference type="InterPro" id="IPR000980">
    <property type="entry name" value="SH2"/>
</dbReference>
<evidence type="ECO:0000256" key="3">
    <source>
        <dbReference type="SAM" id="MobiDB-lite"/>
    </source>
</evidence>
<dbReference type="Pfam" id="PF00017">
    <property type="entry name" value="SH2"/>
    <property type="match status" value="1"/>
</dbReference>
<dbReference type="GO" id="GO:0046854">
    <property type="term" value="P:phosphatidylinositol phosphate biosynthetic process"/>
    <property type="evidence" value="ECO:0007669"/>
    <property type="project" value="TreeGrafter"/>
</dbReference>
<evidence type="ECO:0000313" key="6">
    <source>
        <dbReference type="Proteomes" id="UP000887572"/>
    </source>
</evidence>
<feature type="region of interest" description="Disordered" evidence="3">
    <location>
        <begin position="215"/>
        <end position="241"/>
    </location>
</feature>
<dbReference type="PRINTS" id="PR00401">
    <property type="entry name" value="SH2DOMAIN"/>
</dbReference>
<dbReference type="Proteomes" id="UP000887572">
    <property type="component" value="Unplaced"/>
</dbReference>
<accession>A0A914H1L8</accession>
<sequence length="359" mass="40457">MSYSIPSTPLLYNLPQLIGEKLQRLELAFEATLNELQTSGITFYIQFVGSVVVEKSLNSHSTERQTEVARELIRLVALEAEPKYGGLAETSEKEDICHYTRDPVRVLNCDVLMNVSTRNIILIDSISSRVLHRFLIQDVSLLSLGSEQMSSFFCFVAKADDRSVLLELRDAICFTFRLSAREEIKTPMPSSTPLTPICLEMSGQNAAFDSSNQQNVLHETRTSSNTPNNPPEVPPRQRRTTTGVFGTLPLSRYKEVILGLDQCRWYHGTLLREEAETLVRENGQFLVRKSPNNNEFILVVMNDGEQRHVCLLGSEGKILTTIGEFKSIVELINYFHSQSKPLVLGAVKLLLRAPVNRKQ</sequence>
<dbReference type="WBParaSite" id="Gr19_v10_g13308.t1">
    <property type="protein sequence ID" value="Gr19_v10_g13308.t1"/>
    <property type="gene ID" value="Gr19_v10_g13308"/>
</dbReference>
<evidence type="ECO:0000256" key="1">
    <source>
        <dbReference type="ARBA" id="ARBA00022999"/>
    </source>
</evidence>
<proteinExistence type="predicted"/>
<dbReference type="InterPro" id="IPR011993">
    <property type="entry name" value="PH-like_dom_sf"/>
</dbReference>
<organism evidence="6 7">
    <name type="scientific">Globodera rostochiensis</name>
    <name type="common">Golden nematode worm</name>
    <name type="synonym">Heterodera rostochiensis</name>
    <dbReference type="NCBI Taxonomy" id="31243"/>
    <lineage>
        <taxon>Eukaryota</taxon>
        <taxon>Metazoa</taxon>
        <taxon>Ecdysozoa</taxon>
        <taxon>Nematoda</taxon>
        <taxon>Chromadorea</taxon>
        <taxon>Rhabditida</taxon>
        <taxon>Tylenchina</taxon>
        <taxon>Tylenchomorpha</taxon>
        <taxon>Tylenchoidea</taxon>
        <taxon>Heteroderidae</taxon>
        <taxon>Heteroderinae</taxon>
        <taxon>Globodera</taxon>
    </lineage>
</organism>
<dbReference type="PANTHER" id="PTHR10155:SF0">
    <property type="entry name" value="SUPPRESSOR OF CYTOKINE SIGNALING AT 36E, ISOFORM D"/>
    <property type="match status" value="1"/>
</dbReference>